<dbReference type="RefSeq" id="WP_168020427.1">
    <property type="nucleotide sequence ID" value="NZ_JAATEP010000072.1"/>
</dbReference>
<dbReference type="EMBL" id="JAATEP010000072">
    <property type="protein sequence ID" value="NJP97745.1"/>
    <property type="molecule type" value="Genomic_DNA"/>
</dbReference>
<comment type="caution">
    <text evidence="6">The sequence shown here is derived from an EMBL/GenBank/DDBJ whole genome shotgun (WGS) entry which is preliminary data.</text>
</comment>
<keyword evidence="7" id="KW-1185">Reference proteome</keyword>
<keyword evidence="2" id="KW-0805">Transcription regulation</keyword>
<evidence type="ECO:0000256" key="3">
    <source>
        <dbReference type="ARBA" id="ARBA00023082"/>
    </source>
</evidence>
<reference evidence="6 7" key="1">
    <citation type="submission" date="2020-03" db="EMBL/GenBank/DDBJ databases">
        <title>WGS of actinomycetes isolated from Thailand.</title>
        <authorList>
            <person name="Thawai C."/>
        </authorList>
    </citation>
    <scope>NUCLEOTIDE SEQUENCE [LARGE SCALE GENOMIC DNA]</scope>
    <source>
        <strain evidence="6 7">FMUSA5-5</strain>
    </source>
</reference>
<dbReference type="Gene3D" id="1.10.10.10">
    <property type="entry name" value="Winged helix-like DNA-binding domain superfamily/Winged helix DNA-binding domain"/>
    <property type="match status" value="1"/>
</dbReference>
<comment type="similarity">
    <text evidence="1">Belongs to the sigma-70 factor family. ECF subfamily.</text>
</comment>
<evidence type="ECO:0000256" key="1">
    <source>
        <dbReference type="ARBA" id="ARBA00010641"/>
    </source>
</evidence>
<dbReference type="SUPFAM" id="SSF88659">
    <property type="entry name" value="Sigma3 and sigma4 domains of RNA polymerase sigma factors"/>
    <property type="match status" value="1"/>
</dbReference>
<organism evidence="6 7">
    <name type="scientific">Nonomuraea composti</name>
    <dbReference type="NCBI Taxonomy" id="2720023"/>
    <lineage>
        <taxon>Bacteria</taxon>
        <taxon>Bacillati</taxon>
        <taxon>Actinomycetota</taxon>
        <taxon>Actinomycetes</taxon>
        <taxon>Streptosporangiales</taxon>
        <taxon>Streptosporangiaceae</taxon>
        <taxon>Nonomuraea</taxon>
    </lineage>
</organism>
<proteinExistence type="inferred from homology"/>
<keyword evidence="4" id="KW-0804">Transcription</keyword>
<gene>
    <name evidence="6" type="ORF">HCN51_51440</name>
</gene>
<sequence>MVANHIRSGIRRDGLVAALAAEGLLRPGDESDHASVVTARHAALAALDDLREDDRELVLLLAWEGLDLHQAAKALGCSWPTARMRLHRARKRLNRLLTDDGQATATRGYLKELM</sequence>
<evidence type="ECO:0000256" key="2">
    <source>
        <dbReference type="ARBA" id="ARBA00023015"/>
    </source>
</evidence>
<evidence type="ECO:0000313" key="7">
    <source>
        <dbReference type="Proteomes" id="UP000696294"/>
    </source>
</evidence>
<dbReference type="InterPro" id="IPR036388">
    <property type="entry name" value="WH-like_DNA-bd_sf"/>
</dbReference>
<dbReference type="Pfam" id="PF08281">
    <property type="entry name" value="Sigma70_r4_2"/>
    <property type="match status" value="1"/>
</dbReference>
<dbReference type="InterPro" id="IPR013249">
    <property type="entry name" value="RNA_pol_sigma70_r4_t2"/>
</dbReference>
<evidence type="ECO:0000256" key="4">
    <source>
        <dbReference type="ARBA" id="ARBA00023163"/>
    </source>
</evidence>
<evidence type="ECO:0000259" key="5">
    <source>
        <dbReference type="Pfam" id="PF08281"/>
    </source>
</evidence>
<name>A0ABX1BMY1_9ACTN</name>
<evidence type="ECO:0000313" key="6">
    <source>
        <dbReference type="EMBL" id="NJP97745.1"/>
    </source>
</evidence>
<keyword evidence="3" id="KW-0731">Sigma factor</keyword>
<accession>A0ABX1BMY1</accession>
<dbReference type="InterPro" id="IPR013324">
    <property type="entry name" value="RNA_pol_sigma_r3/r4-like"/>
</dbReference>
<dbReference type="Proteomes" id="UP000696294">
    <property type="component" value="Unassembled WGS sequence"/>
</dbReference>
<feature type="domain" description="RNA polymerase sigma factor 70 region 4 type 2" evidence="5">
    <location>
        <begin position="42"/>
        <end position="93"/>
    </location>
</feature>
<protein>
    <recommendedName>
        <fullName evidence="5">RNA polymerase sigma factor 70 region 4 type 2 domain-containing protein</fullName>
    </recommendedName>
</protein>